<feature type="domain" description="LssY-like C-terminal" evidence="2">
    <location>
        <begin position="77"/>
        <end position="266"/>
    </location>
</feature>
<evidence type="ECO:0000259" key="2">
    <source>
        <dbReference type="Pfam" id="PF14067"/>
    </source>
</evidence>
<dbReference type="Proteomes" id="UP000273807">
    <property type="component" value="Unassembled WGS sequence"/>
</dbReference>
<keyword evidence="4" id="KW-1185">Reference proteome</keyword>
<protein>
    <recommendedName>
        <fullName evidence="2">LssY-like C-terminal domain-containing protein</fullName>
    </recommendedName>
</protein>
<accession>A0A3N0BZ91</accession>
<feature type="transmembrane region" description="Helical" evidence="1">
    <location>
        <begin position="379"/>
        <end position="397"/>
    </location>
</feature>
<keyword evidence="1" id="KW-0472">Membrane</keyword>
<evidence type="ECO:0000313" key="4">
    <source>
        <dbReference type="Proteomes" id="UP000273807"/>
    </source>
</evidence>
<gene>
    <name evidence="3" type="ORF">D7003_10950</name>
</gene>
<dbReference type="InterPro" id="IPR025902">
    <property type="entry name" value="LssY-like-C_dom"/>
</dbReference>
<feature type="transmembrane region" description="Helical" evidence="1">
    <location>
        <begin position="20"/>
        <end position="40"/>
    </location>
</feature>
<dbReference type="RefSeq" id="WP_123255480.1">
    <property type="nucleotide sequence ID" value="NZ_RBED01000099.1"/>
</dbReference>
<keyword evidence="1" id="KW-0812">Transmembrane</keyword>
<dbReference type="OrthoDB" id="3725455at2"/>
<feature type="transmembrane region" description="Helical" evidence="1">
    <location>
        <begin position="46"/>
        <end position="66"/>
    </location>
</feature>
<feature type="transmembrane region" description="Helical" evidence="1">
    <location>
        <begin position="293"/>
        <end position="319"/>
    </location>
</feature>
<dbReference type="AlphaFoldDB" id="A0A3N0BZ91"/>
<evidence type="ECO:0000313" key="3">
    <source>
        <dbReference type="EMBL" id="RNL54677.1"/>
    </source>
</evidence>
<organism evidence="3 4">
    <name type="scientific">Arthrobacter oryzae</name>
    <dbReference type="NCBI Taxonomy" id="409290"/>
    <lineage>
        <taxon>Bacteria</taxon>
        <taxon>Bacillati</taxon>
        <taxon>Actinomycetota</taxon>
        <taxon>Actinomycetes</taxon>
        <taxon>Micrococcales</taxon>
        <taxon>Micrococcaceae</taxon>
        <taxon>Arthrobacter</taxon>
    </lineage>
</organism>
<comment type="caution">
    <text evidence="3">The sequence shown here is derived from an EMBL/GenBank/DDBJ whole genome shotgun (WGS) entry which is preliminary data.</text>
</comment>
<sequence>MTRPETRVAAPGSTVPYPVLDRVFFVVGGVSAVWLSSLLLQESFQWGWAQLWFLVVFWALLAYLVLPRLHRILTHVYVPDYFIGRARTSDGLLGDPVNVALLGSEPQLHAVMQAGGWTLADDVTLTSSRRIVVSTILRRSYLQAPVSPMFLFGRQQDFAYQQEIDGTPGKRHHVRFWRCPPGWLLPGGLAADWLAAGTYDRRVGLSLFTLQITHKIDGHTDGERDHIIGSIAQADTAAEVRIIRDFSAGYHTRNGGGDSIATDGDLPIVDLRRTAAPPTPSGPPSDSRDKRPAAIVVGAALAAARAAAAGLLALSLVIFPQEHIDALLLSGGAREPNGGLTSGQAGLIFTATVVAVVLFAGTELMLAWLVFLGRGRARTLTMVLSTVAIGLQAAAVLNGGPGITLRSNLPGLTIDILLVLALSSDRARTYALRAHKEPKRDSSRPGGRTPF</sequence>
<keyword evidence="1" id="KW-1133">Transmembrane helix</keyword>
<dbReference type="Pfam" id="PF14067">
    <property type="entry name" value="LssY_C"/>
    <property type="match status" value="1"/>
</dbReference>
<evidence type="ECO:0000256" key="1">
    <source>
        <dbReference type="SAM" id="Phobius"/>
    </source>
</evidence>
<reference evidence="3 4" key="1">
    <citation type="submission" date="2018-10" db="EMBL/GenBank/DDBJ databases">
        <title>Genome sequencing of Arthrobacter oryzae TNB02.</title>
        <authorList>
            <person name="Cho Y.-J."/>
            <person name="Cho A."/>
            <person name="Kim O.-S."/>
        </authorList>
    </citation>
    <scope>NUCLEOTIDE SEQUENCE [LARGE SCALE GENOMIC DNA]</scope>
    <source>
        <strain evidence="3 4">TNB02</strain>
    </source>
</reference>
<dbReference type="EMBL" id="RBED01000099">
    <property type="protein sequence ID" value="RNL54677.1"/>
    <property type="molecule type" value="Genomic_DNA"/>
</dbReference>
<name>A0A3N0BZ91_9MICC</name>
<proteinExistence type="predicted"/>
<feature type="transmembrane region" description="Helical" evidence="1">
    <location>
        <begin position="347"/>
        <end position="372"/>
    </location>
</feature>